<protein>
    <recommendedName>
        <fullName evidence="5">Alpha/beta hydrolase fold-3 domain-containing protein</fullName>
    </recommendedName>
</protein>
<dbReference type="GO" id="GO:0016787">
    <property type="term" value="F:hydrolase activity"/>
    <property type="evidence" value="ECO:0007669"/>
    <property type="project" value="UniProtKB-KW"/>
</dbReference>
<evidence type="ECO:0000259" key="5">
    <source>
        <dbReference type="Pfam" id="PF07859"/>
    </source>
</evidence>
<keyword evidence="4" id="KW-0812">Transmembrane</keyword>
<comment type="similarity">
    <text evidence="1">Belongs to the 'GDXG' lipolytic enzyme family.</text>
</comment>
<sequence>MAFKYRNQPLKALYLTAQVALLLFIKLPLYSILYVFPSGRPRRNWTFKRSLVMMCYKTLVDVIWNTSIPPSTPTEKLAAEKDAKKNGFVWVEPIPSKYIVGEVRDIAAKNSVTPARIGGFWYGKRASDGSPGQKAEKDEKVVYHIHGGGFVMGSAHPSNPNTKALIDGLVQHLPMTPRVFSPEYRLTSAPPFAPANPFPAALFDALAGYRYLVQDLEFSSSNIIISGDSAGGTIAFWLAWYLAINRFDDLPNAGGLLLVSPTVDWANTQLGPSSSMRRHVSSDCVNKILTSRYTLRGLLGNLPEAEATKNVWVAPGSVELEHTAGMFSGLPKTYIVVGGVEQTLDAMVVLKKRLIEDIGEENVTWFEAPEGTHDYLALAFHEPERTDTFKEIARWAGDQIWPIEQA</sequence>
<feature type="transmembrane region" description="Helical" evidence="4">
    <location>
        <begin position="12"/>
        <end position="36"/>
    </location>
</feature>
<dbReference type="PROSITE" id="PS01174">
    <property type="entry name" value="LIPASE_GDXG_SER"/>
    <property type="match status" value="1"/>
</dbReference>
<dbReference type="Gene3D" id="3.40.50.1820">
    <property type="entry name" value="alpha/beta hydrolase"/>
    <property type="match status" value="1"/>
</dbReference>
<organism evidence="6 7">
    <name type="scientific">Gymnopilus dilepis</name>
    <dbReference type="NCBI Taxonomy" id="231916"/>
    <lineage>
        <taxon>Eukaryota</taxon>
        <taxon>Fungi</taxon>
        <taxon>Dikarya</taxon>
        <taxon>Basidiomycota</taxon>
        <taxon>Agaricomycotina</taxon>
        <taxon>Agaricomycetes</taxon>
        <taxon>Agaricomycetidae</taxon>
        <taxon>Agaricales</taxon>
        <taxon>Agaricineae</taxon>
        <taxon>Hymenogastraceae</taxon>
        <taxon>Gymnopilus</taxon>
    </lineage>
</organism>
<dbReference type="Proteomes" id="UP000284706">
    <property type="component" value="Unassembled WGS sequence"/>
</dbReference>
<dbReference type="InParanoid" id="A0A409Y1L0"/>
<dbReference type="OrthoDB" id="2152029at2759"/>
<dbReference type="InterPro" id="IPR013094">
    <property type="entry name" value="AB_hydrolase_3"/>
</dbReference>
<reference evidence="6 7" key="1">
    <citation type="journal article" date="2018" name="Evol. Lett.">
        <title>Horizontal gene cluster transfer increased hallucinogenic mushroom diversity.</title>
        <authorList>
            <person name="Reynolds H.T."/>
            <person name="Vijayakumar V."/>
            <person name="Gluck-Thaler E."/>
            <person name="Korotkin H.B."/>
            <person name="Matheny P.B."/>
            <person name="Slot J.C."/>
        </authorList>
    </citation>
    <scope>NUCLEOTIDE SEQUENCE [LARGE SCALE GENOMIC DNA]</scope>
    <source>
        <strain evidence="6 7">SRW20</strain>
    </source>
</reference>
<dbReference type="EMBL" id="NHYE01001319">
    <property type="protein sequence ID" value="PPQ96833.1"/>
    <property type="molecule type" value="Genomic_DNA"/>
</dbReference>
<proteinExistence type="inferred from homology"/>
<evidence type="ECO:0000313" key="7">
    <source>
        <dbReference type="Proteomes" id="UP000284706"/>
    </source>
</evidence>
<dbReference type="InterPro" id="IPR050300">
    <property type="entry name" value="GDXG_lipolytic_enzyme"/>
</dbReference>
<name>A0A409Y1L0_9AGAR</name>
<keyword evidence="7" id="KW-1185">Reference proteome</keyword>
<feature type="active site" evidence="3">
    <location>
        <position position="229"/>
    </location>
</feature>
<evidence type="ECO:0000256" key="3">
    <source>
        <dbReference type="PROSITE-ProRule" id="PRU10038"/>
    </source>
</evidence>
<dbReference type="SUPFAM" id="SSF53474">
    <property type="entry name" value="alpha/beta-Hydrolases"/>
    <property type="match status" value="1"/>
</dbReference>
<dbReference type="AlphaFoldDB" id="A0A409Y1L0"/>
<keyword evidence="4" id="KW-0472">Membrane</keyword>
<evidence type="ECO:0000313" key="6">
    <source>
        <dbReference type="EMBL" id="PPQ96833.1"/>
    </source>
</evidence>
<evidence type="ECO:0000256" key="4">
    <source>
        <dbReference type="SAM" id="Phobius"/>
    </source>
</evidence>
<evidence type="ECO:0000256" key="1">
    <source>
        <dbReference type="ARBA" id="ARBA00010515"/>
    </source>
</evidence>
<gene>
    <name evidence="6" type="ORF">CVT26_006002</name>
</gene>
<dbReference type="PANTHER" id="PTHR48081">
    <property type="entry name" value="AB HYDROLASE SUPERFAMILY PROTEIN C4A8.06C"/>
    <property type="match status" value="1"/>
</dbReference>
<dbReference type="Pfam" id="PF07859">
    <property type="entry name" value="Abhydrolase_3"/>
    <property type="match status" value="1"/>
</dbReference>
<dbReference type="InterPro" id="IPR033140">
    <property type="entry name" value="Lipase_GDXG_put_SER_AS"/>
</dbReference>
<accession>A0A409Y1L0</accession>
<evidence type="ECO:0000256" key="2">
    <source>
        <dbReference type="ARBA" id="ARBA00022801"/>
    </source>
</evidence>
<feature type="domain" description="Alpha/beta hydrolase fold-3" evidence="5">
    <location>
        <begin position="143"/>
        <end position="376"/>
    </location>
</feature>
<comment type="caution">
    <text evidence="6">The sequence shown here is derived from an EMBL/GenBank/DDBJ whole genome shotgun (WGS) entry which is preliminary data.</text>
</comment>
<dbReference type="InterPro" id="IPR029058">
    <property type="entry name" value="AB_hydrolase_fold"/>
</dbReference>
<dbReference type="STRING" id="231916.A0A409Y1L0"/>
<keyword evidence="4" id="KW-1133">Transmembrane helix</keyword>
<dbReference type="PANTHER" id="PTHR48081:SF26">
    <property type="entry name" value="ALPHA_BETA HYDROLASE FOLD-3 DOMAIN-CONTAINING PROTEIN"/>
    <property type="match status" value="1"/>
</dbReference>
<keyword evidence="2" id="KW-0378">Hydrolase</keyword>